<evidence type="ECO:0000259" key="5">
    <source>
        <dbReference type="Pfam" id="PF01497"/>
    </source>
</evidence>
<dbReference type="Pfam" id="PF01497">
    <property type="entry name" value="Peripla_BP_2"/>
    <property type="match status" value="1"/>
</dbReference>
<dbReference type="Proteomes" id="UP000216308">
    <property type="component" value="Unassembled WGS sequence"/>
</dbReference>
<keyword evidence="2" id="KW-0813">Transport</keyword>
<dbReference type="EMBL" id="NHPJ01000091">
    <property type="protein sequence ID" value="OYR56358.1"/>
    <property type="molecule type" value="Genomic_DNA"/>
</dbReference>
<sequence>MPNGDDTPGGPTRRAFAKYGGTVGLGGLLAGCTGGNAESAPSGSDGNGTDSTDETPEGEEPTEDESYSVTMAPMGEVTFDSPPGTWLAFLSTYGDMGIALGQADGLRGIWDPATVPTEFYGQLPGVDIPFDDVAAIEGLDKETLYQLDCDLHLLDPNWLGVIADEWTESDTEEIADRVGPFLGNYIRRRGDDWHDYRYYSLYEAFGIVADAFGEPERYEAFAAIHDDLLSTVRASLPESEDRPSIGLVSVNSDFEDGSFYVYPVQDGNNHKQYRDLEMNGAFDDHIDGGYAQWDYERLLDVDPDALLFQYGFSHVSAAEFENRMDALREDPVGGQLTAVRNGRLYRGGSSYQGPIVNLFQTEAAAKQFYPDAFGEWHGIGNTSADERLFDRQRVADVINGEF</sequence>
<organism evidence="6 7">
    <name type="scientific">Halorubrum halodurans</name>
    <dbReference type="NCBI Taxonomy" id="1383851"/>
    <lineage>
        <taxon>Archaea</taxon>
        <taxon>Methanobacteriati</taxon>
        <taxon>Methanobacteriota</taxon>
        <taxon>Stenosarchaea group</taxon>
        <taxon>Halobacteria</taxon>
        <taxon>Halobacteriales</taxon>
        <taxon>Haloferacaceae</taxon>
        <taxon>Halorubrum</taxon>
    </lineage>
</organism>
<dbReference type="PANTHER" id="PTHR30532:SF1">
    <property type="entry name" value="IRON(3+)-HYDROXAMATE-BINDING PROTEIN FHUD"/>
    <property type="match status" value="1"/>
</dbReference>
<evidence type="ECO:0000256" key="2">
    <source>
        <dbReference type="ARBA" id="ARBA00022448"/>
    </source>
</evidence>
<dbReference type="AlphaFoldDB" id="A0A256IIG4"/>
<name>A0A256IIG4_9EURY</name>
<evidence type="ECO:0000313" key="7">
    <source>
        <dbReference type="Proteomes" id="UP000216308"/>
    </source>
</evidence>
<comment type="caution">
    <text evidence="6">The sequence shown here is derived from an EMBL/GenBank/DDBJ whole genome shotgun (WGS) entry which is preliminary data.</text>
</comment>
<dbReference type="InterPro" id="IPR002491">
    <property type="entry name" value="ABC_transptr_periplasmic_BD"/>
</dbReference>
<evidence type="ECO:0000256" key="4">
    <source>
        <dbReference type="SAM" id="MobiDB-lite"/>
    </source>
</evidence>
<dbReference type="PROSITE" id="PS51318">
    <property type="entry name" value="TAT"/>
    <property type="match status" value="1"/>
</dbReference>
<comment type="subcellular location">
    <subcellularLocation>
        <location evidence="1">Cell envelope</location>
    </subcellularLocation>
</comment>
<feature type="domain" description="Fe/B12 periplasmic-binding" evidence="5">
    <location>
        <begin position="190"/>
        <end position="349"/>
    </location>
</feature>
<dbReference type="Gene3D" id="3.40.50.1980">
    <property type="entry name" value="Nitrogenase molybdenum iron protein domain"/>
    <property type="match status" value="2"/>
</dbReference>
<evidence type="ECO:0000313" key="6">
    <source>
        <dbReference type="EMBL" id="OYR56358.1"/>
    </source>
</evidence>
<reference evidence="6 7" key="1">
    <citation type="journal article" date="2014" name="Front. Microbiol.">
        <title>Population and genomic analysis of the genus Halorubrum.</title>
        <authorList>
            <person name="Fullmer M.S."/>
            <person name="Soucy S.M."/>
            <person name="Swithers K.S."/>
            <person name="Makkay A.M."/>
            <person name="Wheeler R."/>
            <person name="Ventosa A."/>
            <person name="Gogarten J.P."/>
            <person name="Papke R.T."/>
        </authorList>
    </citation>
    <scope>NUCLEOTIDE SEQUENCE [LARGE SCALE GENOMIC DNA]</scope>
    <source>
        <strain evidence="6 7">Cb34</strain>
    </source>
</reference>
<keyword evidence="3" id="KW-0732">Signal</keyword>
<keyword evidence="7" id="KW-1185">Reference proteome</keyword>
<dbReference type="SUPFAM" id="SSF53807">
    <property type="entry name" value="Helical backbone' metal receptor"/>
    <property type="match status" value="1"/>
</dbReference>
<gene>
    <name evidence="6" type="ORF">DJ70_09175</name>
</gene>
<dbReference type="InterPro" id="IPR051313">
    <property type="entry name" value="Bact_iron-sidero_bind"/>
</dbReference>
<accession>A0A256IIG4</accession>
<proteinExistence type="predicted"/>
<dbReference type="RefSeq" id="WP_094532201.1">
    <property type="nucleotide sequence ID" value="NZ_NHPJ01000091.1"/>
</dbReference>
<dbReference type="PANTHER" id="PTHR30532">
    <property type="entry name" value="IRON III DICITRATE-BINDING PERIPLASMIC PROTEIN"/>
    <property type="match status" value="1"/>
</dbReference>
<protein>
    <submittedName>
        <fullName evidence="6">Ferrichrome ABC transporter substrate-binding protein</fullName>
    </submittedName>
</protein>
<feature type="compositionally biased region" description="Acidic residues" evidence="4">
    <location>
        <begin position="51"/>
        <end position="66"/>
    </location>
</feature>
<evidence type="ECO:0000256" key="3">
    <source>
        <dbReference type="ARBA" id="ARBA00022729"/>
    </source>
</evidence>
<dbReference type="InterPro" id="IPR006311">
    <property type="entry name" value="TAT_signal"/>
</dbReference>
<evidence type="ECO:0000256" key="1">
    <source>
        <dbReference type="ARBA" id="ARBA00004196"/>
    </source>
</evidence>
<dbReference type="OrthoDB" id="304381at2157"/>
<feature type="region of interest" description="Disordered" evidence="4">
    <location>
        <begin position="30"/>
        <end position="66"/>
    </location>
</feature>